<dbReference type="EMBL" id="FJXR01000002">
    <property type="protein sequence ID" value="CZU44615.1"/>
    <property type="molecule type" value="Genomic_DNA"/>
</dbReference>
<gene>
    <name evidence="6" type="primary">zntR_1</name>
    <name evidence="6" type="ORF">SAMEA2273318_00552</name>
</gene>
<dbReference type="Gene3D" id="1.10.1660.10">
    <property type="match status" value="1"/>
</dbReference>
<proteinExistence type="predicted"/>
<evidence type="ECO:0000256" key="1">
    <source>
        <dbReference type="ARBA" id="ARBA00023015"/>
    </source>
</evidence>
<dbReference type="SUPFAM" id="SSF46955">
    <property type="entry name" value="Putative DNA-binding domain"/>
    <property type="match status" value="1"/>
</dbReference>
<dbReference type="AlphaFoldDB" id="A0A157I8E6"/>
<evidence type="ECO:0000313" key="6">
    <source>
        <dbReference type="EMBL" id="CZU44615.1"/>
    </source>
</evidence>
<keyword evidence="3" id="KW-0804">Transcription</keyword>
<feature type="domain" description="HTH merR-type" evidence="5">
    <location>
        <begin position="1"/>
        <end position="69"/>
    </location>
</feature>
<dbReference type="PROSITE" id="PS50937">
    <property type="entry name" value="HTH_MERR_2"/>
    <property type="match status" value="1"/>
</dbReference>
<evidence type="ECO:0000256" key="3">
    <source>
        <dbReference type="ARBA" id="ARBA00023163"/>
    </source>
</evidence>
<accession>A0A157I8E6</accession>
<dbReference type="Pfam" id="PF13411">
    <property type="entry name" value="MerR_1"/>
    <property type="match status" value="1"/>
</dbReference>
<dbReference type="Proteomes" id="UP000076008">
    <property type="component" value="Unassembled WGS sequence"/>
</dbReference>
<evidence type="ECO:0000259" key="5">
    <source>
        <dbReference type="PROSITE" id="PS50937"/>
    </source>
</evidence>
<keyword evidence="1" id="KW-0805">Transcription regulation</keyword>
<dbReference type="RefSeq" id="WP_048989567.1">
    <property type="nucleotide sequence ID" value="NZ_FJXR01000002.1"/>
</dbReference>
<feature type="coiled-coil region" evidence="4">
    <location>
        <begin position="80"/>
        <end position="114"/>
    </location>
</feature>
<dbReference type="PANTHER" id="PTHR30204">
    <property type="entry name" value="REDOX-CYCLING DRUG-SENSING TRANSCRIPTIONAL ACTIVATOR SOXR"/>
    <property type="match status" value="1"/>
</dbReference>
<reference evidence="6 7" key="1">
    <citation type="submission" date="2016-03" db="EMBL/GenBank/DDBJ databases">
        <authorList>
            <consortium name="Pathogen Informatics"/>
        </authorList>
    </citation>
    <scope>NUCLEOTIDE SEQUENCE [LARGE SCALE GENOMIC DNA]</scope>
    <source>
        <strain evidence="7">e1252</strain>
    </source>
</reference>
<keyword evidence="4" id="KW-0175">Coiled coil</keyword>
<dbReference type="InterPro" id="IPR009061">
    <property type="entry name" value="DNA-bd_dom_put_sf"/>
</dbReference>
<keyword evidence="2" id="KW-0238">DNA-binding</keyword>
<dbReference type="GO" id="GO:0003677">
    <property type="term" value="F:DNA binding"/>
    <property type="evidence" value="ECO:0007669"/>
    <property type="project" value="UniProtKB-KW"/>
</dbReference>
<dbReference type="PRINTS" id="PR00040">
    <property type="entry name" value="HTHMERR"/>
</dbReference>
<evidence type="ECO:0000313" key="7">
    <source>
        <dbReference type="Proteomes" id="UP000076008"/>
    </source>
</evidence>
<dbReference type="InterPro" id="IPR000551">
    <property type="entry name" value="MerR-type_HTH_dom"/>
</dbReference>
<organism evidence="6 7">
    <name type="scientific">Enterobacter cloacae</name>
    <dbReference type="NCBI Taxonomy" id="550"/>
    <lineage>
        <taxon>Bacteria</taxon>
        <taxon>Pseudomonadati</taxon>
        <taxon>Pseudomonadota</taxon>
        <taxon>Gammaproteobacteria</taxon>
        <taxon>Enterobacterales</taxon>
        <taxon>Enterobacteriaceae</taxon>
        <taxon>Enterobacter</taxon>
        <taxon>Enterobacter cloacae complex</taxon>
    </lineage>
</organism>
<name>A0A157I8E6_ENTCL</name>
<protein>
    <submittedName>
        <fullName evidence="6">MerR family transcriptional regulator</fullName>
    </submittedName>
</protein>
<sequence length="149" mass="16912">MKIGELSKMTGISPSRIRFYEAEGLLPRPVRQGNGYRSYSKEAAALLNIIDNAQRTGFSLEQIRRFLPQPQQHWDHEGLIQSLKTRIAEIEAMQKQLEENRRELLTLVASITNRPDGISCDDNMQRLLGQLQHSDGSANPSNPRRDGDN</sequence>
<evidence type="ECO:0000256" key="4">
    <source>
        <dbReference type="SAM" id="Coils"/>
    </source>
</evidence>
<dbReference type="InterPro" id="IPR047057">
    <property type="entry name" value="MerR_fam"/>
</dbReference>
<dbReference type="PROSITE" id="PS00552">
    <property type="entry name" value="HTH_MERR_1"/>
    <property type="match status" value="1"/>
</dbReference>
<dbReference type="PANTHER" id="PTHR30204:SF94">
    <property type="entry name" value="HEAVY METAL-DEPENDENT TRANSCRIPTIONAL REGULATOR HI_0293-RELATED"/>
    <property type="match status" value="1"/>
</dbReference>
<evidence type="ECO:0000256" key="2">
    <source>
        <dbReference type="ARBA" id="ARBA00023125"/>
    </source>
</evidence>
<dbReference type="SMART" id="SM00422">
    <property type="entry name" value="HTH_MERR"/>
    <property type="match status" value="1"/>
</dbReference>
<dbReference type="GO" id="GO:0003700">
    <property type="term" value="F:DNA-binding transcription factor activity"/>
    <property type="evidence" value="ECO:0007669"/>
    <property type="project" value="InterPro"/>
</dbReference>